<proteinExistence type="predicted"/>
<protein>
    <submittedName>
        <fullName evidence="2">Winged helix-turn-helix domain-containing protein</fullName>
    </submittedName>
</protein>
<accession>A0A7C4B8N2</accession>
<reference evidence="2" key="1">
    <citation type="journal article" date="2020" name="mSystems">
        <title>Genome- and Community-Level Interaction Insights into Carbon Utilization and Element Cycling Functions of Hydrothermarchaeota in Hydrothermal Sediment.</title>
        <authorList>
            <person name="Zhou Z."/>
            <person name="Liu Y."/>
            <person name="Xu W."/>
            <person name="Pan J."/>
            <person name="Luo Z.H."/>
            <person name="Li M."/>
        </authorList>
    </citation>
    <scope>NUCLEOTIDE SEQUENCE [LARGE SCALE GENOMIC DNA]</scope>
    <source>
        <strain evidence="2">SpSt-735</strain>
    </source>
</reference>
<dbReference type="InterPro" id="IPR036388">
    <property type="entry name" value="WH-like_DNA-bd_sf"/>
</dbReference>
<feature type="region of interest" description="Disordered" evidence="1">
    <location>
        <begin position="1"/>
        <end position="35"/>
    </location>
</feature>
<sequence length="102" mass="11758">MSRRARKEEPKHPTTTDLTRFFGQTHEHSPAPQPLLSEDVERMLLNYIKKKGRVTKSELYTWSKNSGIKPAAFYNAVTSLLNKGLISRSFDPEKEEYVFSAK</sequence>
<dbReference type="Gene3D" id="1.10.10.10">
    <property type="entry name" value="Winged helix-like DNA-binding domain superfamily/Winged helix DNA-binding domain"/>
    <property type="match status" value="1"/>
</dbReference>
<feature type="compositionally biased region" description="Basic and acidic residues" evidence="1">
    <location>
        <begin position="1"/>
        <end position="14"/>
    </location>
</feature>
<evidence type="ECO:0000256" key="1">
    <source>
        <dbReference type="SAM" id="MobiDB-lite"/>
    </source>
</evidence>
<gene>
    <name evidence="2" type="ORF">ENV17_01165</name>
</gene>
<name>A0A7C4B8N2_THEPE</name>
<evidence type="ECO:0000313" key="2">
    <source>
        <dbReference type="EMBL" id="HGI42981.1"/>
    </source>
</evidence>
<dbReference type="EMBL" id="DTFI01000035">
    <property type="protein sequence ID" value="HGI42981.1"/>
    <property type="molecule type" value="Genomic_DNA"/>
</dbReference>
<dbReference type="AlphaFoldDB" id="A0A7C4B8N2"/>
<comment type="caution">
    <text evidence="2">The sequence shown here is derived from an EMBL/GenBank/DDBJ whole genome shotgun (WGS) entry which is preliminary data.</text>
</comment>
<organism evidence="2">
    <name type="scientific">Thermofilum pendens</name>
    <dbReference type="NCBI Taxonomy" id="2269"/>
    <lineage>
        <taxon>Archaea</taxon>
        <taxon>Thermoproteota</taxon>
        <taxon>Thermoprotei</taxon>
        <taxon>Thermofilales</taxon>
        <taxon>Thermofilaceae</taxon>
        <taxon>Thermofilum</taxon>
    </lineage>
</organism>